<gene>
    <name evidence="2" type="ORF">LX70_00910</name>
</gene>
<evidence type="ECO:0000313" key="2">
    <source>
        <dbReference type="EMBL" id="PQV59087.1"/>
    </source>
</evidence>
<feature type="region of interest" description="Disordered" evidence="1">
    <location>
        <begin position="1"/>
        <end position="23"/>
    </location>
</feature>
<dbReference type="AlphaFoldDB" id="A0A2S8SE02"/>
<evidence type="ECO:0000256" key="1">
    <source>
        <dbReference type="SAM" id="MobiDB-lite"/>
    </source>
</evidence>
<proteinExistence type="predicted"/>
<dbReference type="Proteomes" id="UP000238338">
    <property type="component" value="Unassembled WGS sequence"/>
</dbReference>
<keyword evidence="3" id="KW-1185">Reference proteome</keyword>
<dbReference type="OrthoDB" id="7658888at2"/>
<feature type="region of interest" description="Disordered" evidence="1">
    <location>
        <begin position="78"/>
        <end position="139"/>
    </location>
</feature>
<reference evidence="2 3" key="1">
    <citation type="submission" date="2018-02" db="EMBL/GenBank/DDBJ databases">
        <title>Genomic Encyclopedia of Archaeal and Bacterial Type Strains, Phase II (KMG-II): from individual species to whole genera.</title>
        <authorList>
            <person name="Goeker M."/>
        </authorList>
    </citation>
    <scope>NUCLEOTIDE SEQUENCE [LARGE SCALE GENOMIC DNA]</scope>
    <source>
        <strain evidence="2 3">DSM 18921</strain>
    </source>
</reference>
<dbReference type="EMBL" id="PVEP01000001">
    <property type="protein sequence ID" value="PQV59087.1"/>
    <property type="molecule type" value="Genomic_DNA"/>
</dbReference>
<organism evidence="2 3">
    <name type="scientific">Albidovulum denitrificans</name>
    <dbReference type="NCBI Taxonomy" id="404881"/>
    <lineage>
        <taxon>Bacteria</taxon>
        <taxon>Pseudomonadati</taxon>
        <taxon>Pseudomonadota</taxon>
        <taxon>Alphaproteobacteria</taxon>
        <taxon>Rhodobacterales</taxon>
        <taxon>Paracoccaceae</taxon>
        <taxon>Albidovulum</taxon>
    </lineage>
</organism>
<accession>A0A2S8SE02</accession>
<comment type="caution">
    <text evidence="2">The sequence shown here is derived from an EMBL/GenBank/DDBJ whole genome shotgun (WGS) entry which is preliminary data.</text>
</comment>
<name>A0A2S8SE02_9RHOB</name>
<dbReference type="RefSeq" id="WP_105513605.1">
    <property type="nucleotide sequence ID" value="NZ_PVEP01000001.1"/>
</dbReference>
<sequence>MQHYEYKVIPAPDRGEKARGAKTPGDRFAQAMTSVLNRMAREGWDYVRAEMLPSEERSGLTRRVTVYHNMLVFRRPVEAAADRPAPPRQLTAEAVEGKAPRLESPAAPPAPEAKAEAAPEPAEETPAETVTETAETKAT</sequence>
<protein>
    <submittedName>
        <fullName evidence="2">Uncharacterized protein DUF4177</fullName>
    </submittedName>
</protein>
<evidence type="ECO:0000313" key="3">
    <source>
        <dbReference type="Proteomes" id="UP000238338"/>
    </source>
</evidence>